<name>A0A9W7XPN8_9FUNG</name>
<sequence length="418" mass="46759">MSFLSPSQPQSVARPSSESHQPQSVVRTTPSSEPHIVDFGVPFLGRRRDTGSATLSPQLQTTEHSSIVEDSGLAINNISGTSGTAEAPSLETYIEKGTAHVSTTAYPSACSSLPVGVGSRHGHSRARRQWRKLLYIKQDYPDDYVDDTFLMELQKNTNVRMYNYSTIVMQTSVVTQHISSIMVFIAVFINLYSSALTGQLLLWCSSISTVLGFILWDLLNMYLRTPEQRIIRLKLIKGAVLFALLLFGLSPILRTLTEDTSSDTIWAMTVIFFCVNLAFHDYSTGNPTNIRFPGSVSLNAAILASVLLASQLDQLDSNLSVFAFLAFALEWFGLFPIFRRYLKRISAAASMAMAVLLALIAAVMFMFISRAVALLHLFGTLFITFVCPLWLIWVQRYKNEIHGPWDEARPIVHRYYNY</sequence>
<dbReference type="Pfam" id="PF06432">
    <property type="entry name" value="GPI2"/>
    <property type="match status" value="1"/>
</dbReference>
<dbReference type="PANTHER" id="PTHR12982">
    <property type="entry name" value="PHOSPHATIDYLINOSITOL GLYCAN, CLASS C"/>
    <property type="match status" value="1"/>
</dbReference>
<gene>
    <name evidence="10" type="primary">GPI2</name>
    <name evidence="10" type="ORF">LPJ64_001076</name>
</gene>
<feature type="transmembrane region" description="Helical" evidence="9">
    <location>
        <begin position="161"/>
        <end position="188"/>
    </location>
</feature>
<keyword evidence="4" id="KW-0337">GPI-anchor biosynthesis</keyword>
<keyword evidence="10" id="KW-0645">Protease</keyword>
<accession>A0A9W7XPN8</accession>
<evidence type="ECO:0000256" key="2">
    <source>
        <dbReference type="ARBA" id="ARBA00004687"/>
    </source>
</evidence>
<evidence type="ECO:0000256" key="3">
    <source>
        <dbReference type="ARBA" id="ARBA00008321"/>
    </source>
</evidence>
<evidence type="ECO:0000256" key="4">
    <source>
        <dbReference type="ARBA" id="ARBA00022502"/>
    </source>
</evidence>
<dbReference type="EC" id="3.4.11.19" evidence="10"/>
<keyword evidence="7 9" id="KW-0472">Membrane</keyword>
<keyword evidence="5 9" id="KW-0812">Transmembrane</keyword>
<comment type="caution">
    <text evidence="10">The sequence shown here is derived from an EMBL/GenBank/DDBJ whole genome shotgun (WGS) entry which is preliminary data.</text>
</comment>
<feature type="transmembrane region" description="Helical" evidence="9">
    <location>
        <begin position="235"/>
        <end position="253"/>
    </location>
</feature>
<dbReference type="EMBL" id="JANBOH010000026">
    <property type="protein sequence ID" value="KAJ1647543.1"/>
    <property type="molecule type" value="Genomic_DNA"/>
</dbReference>
<comment type="subcellular location">
    <subcellularLocation>
        <location evidence="1">Membrane</location>
        <topology evidence="1">Multi-pass membrane protein</topology>
    </subcellularLocation>
</comment>
<dbReference type="PANTHER" id="PTHR12982:SF0">
    <property type="entry name" value="PHOSPHATIDYLINOSITOL N-ACETYLGLUCOSAMINYLTRANSFERASE SUBUNIT C"/>
    <property type="match status" value="1"/>
</dbReference>
<organism evidence="10 11">
    <name type="scientific">Coemansia asiatica</name>
    <dbReference type="NCBI Taxonomy" id="1052880"/>
    <lineage>
        <taxon>Eukaryota</taxon>
        <taxon>Fungi</taxon>
        <taxon>Fungi incertae sedis</taxon>
        <taxon>Zoopagomycota</taxon>
        <taxon>Kickxellomycotina</taxon>
        <taxon>Kickxellomycetes</taxon>
        <taxon>Kickxellales</taxon>
        <taxon>Kickxellaceae</taxon>
        <taxon>Coemansia</taxon>
    </lineage>
</organism>
<dbReference type="Proteomes" id="UP001145021">
    <property type="component" value="Unassembled WGS sequence"/>
</dbReference>
<protein>
    <submittedName>
        <fullName evidence="10">Glycosylphosphatidylinositol anchor biosynthesis</fullName>
        <ecNumber evidence="10">3.4.11.19</ecNumber>
    </submittedName>
</protein>
<dbReference type="GO" id="GO:0004177">
    <property type="term" value="F:aminopeptidase activity"/>
    <property type="evidence" value="ECO:0007669"/>
    <property type="project" value="UniProtKB-KW"/>
</dbReference>
<evidence type="ECO:0000256" key="6">
    <source>
        <dbReference type="ARBA" id="ARBA00022989"/>
    </source>
</evidence>
<evidence type="ECO:0000256" key="7">
    <source>
        <dbReference type="ARBA" id="ARBA00023136"/>
    </source>
</evidence>
<evidence type="ECO:0000256" key="8">
    <source>
        <dbReference type="SAM" id="MobiDB-lite"/>
    </source>
</evidence>
<keyword evidence="10" id="KW-0031">Aminopeptidase</keyword>
<reference evidence="10" key="1">
    <citation type="submission" date="2022-07" db="EMBL/GenBank/DDBJ databases">
        <title>Phylogenomic reconstructions and comparative analyses of Kickxellomycotina fungi.</title>
        <authorList>
            <person name="Reynolds N.K."/>
            <person name="Stajich J.E."/>
            <person name="Barry K."/>
            <person name="Grigoriev I.V."/>
            <person name="Crous P."/>
            <person name="Smith M.E."/>
        </authorList>
    </citation>
    <scope>NUCLEOTIDE SEQUENCE</scope>
    <source>
        <strain evidence="10">NBRC 105413</strain>
    </source>
</reference>
<dbReference type="InterPro" id="IPR009450">
    <property type="entry name" value="Plno_GlcNAc_GPI2"/>
</dbReference>
<dbReference type="GO" id="GO:0006506">
    <property type="term" value="P:GPI anchor biosynthetic process"/>
    <property type="evidence" value="ECO:0007669"/>
    <property type="project" value="UniProtKB-KW"/>
</dbReference>
<feature type="transmembrane region" description="Helical" evidence="9">
    <location>
        <begin position="345"/>
        <end position="368"/>
    </location>
</feature>
<comment type="similarity">
    <text evidence="3">Belongs to the PIGC family.</text>
</comment>
<evidence type="ECO:0000313" key="11">
    <source>
        <dbReference type="Proteomes" id="UP001145021"/>
    </source>
</evidence>
<evidence type="ECO:0000256" key="1">
    <source>
        <dbReference type="ARBA" id="ARBA00004141"/>
    </source>
</evidence>
<feature type="transmembrane region" description="Helical" evidence="9">
    <location>
        <begin position="294"/>
        <end position="312"/>
    </location>
</feature>
<dbReference type="GO" id="GO:0000506">
    <property type="term" value="C:glycosylphosphatidylinositol-N-acetylglucosaminyltransferase (GPI-GnT) complex"/>
    <property type="evidence" value="ECO:0007669"/>
    <property type="project" value="TreeGrafter"/>
</dbReference>
<proteinExistence type="inferred from homology"/>
<feature type="transmembrane region" description="Helical" evidence="9">
    <location>
        <begin position="374"/>
        <end position="394"/>
    </location>
</feature>
<feature type="compositionally biased region" description="Polar residues" evidence="8">
    <location>
        <begin position="1"/>
        <end position="32"/>
    </location>
</feature>
<evidence type="ECO:0000256" key="9">
    <source>
        <dbReference type="SAM" id="Phobius"/>
    </source>
</evidence>
<evidence type="ECO:0000313" key="10">
    <source>
        <dbReference type="EMBL" id="KAJ1647543.1"/>
    </source>
</evidence>
<feature type="transmembrane region" description="Helical" evidence="9">
    <location>
        <begin position="318"/>
        <end position="338"/>
    </location>
</feature>
<feature type="transmembrane region" description="Helical" evidence="9">
    <location>
        <begin position="200"/>
        <end position="223"/>
    </location>
</feature>
<keyword evidence="10" id="KW-0378">Hydrolase</keyword>
<keyword evidence="6 9" id="KW-1133">Transmembrane helix</keyword>
<feature type="region of interest" description="Disordered" evidence="8">
    <location>
        <begin position="1"/>
        <end position="38"/>
    </location>
</feature>
<dbReference type="AlphaFoldDB" id="A0A9W7XPN8"/>
<evidence type="ECO:0000256" key="5">
    <source>
        <dbReference type="ARBA" id="ARBA00022692"/>
    </source>
</evidence>
<comment type="pathway">
    <text evidence="2">Glycolipid biosynthesis; glycosylphosphatidylinositol-anchor biosynthesis.</text>
</comment>
<keyword evidence="11" id="KW-1185">Reference proteome</keyword>
<feature type="transmembrane region" description="Helical" evidence="9">
    <location>
        <begin position="265"/>
        <end position="282"/>
    </location>
</feature>